<dbReference type="InterPro" id="IPR011044">
    <property type="entry name" value="Quino_amine_DH_bsu"/>
</dbReference>
<feature type="domain" description="DUF4394" evidence="2">
    <location>
        <begin position="323"/>
        <end position="553"/>
    </location>
</feature>
<protein>
    <submittedName>
        <fullName evidence="3">DUF4394 domain-containing protein</fullName>
    </submittedName>
</protein>
<dbReference type="Proteomes" id="UP000501130">
    <property type="component" value="Chromosome"/>
</dbReference>
<dbReference type="Pfam" id="PF14339">
    <property type="entry name" value="DUF4394"/>
    <property type="match status" value="2"/>
</dbReference>
<reference evidence="3 4" key="1">
    <citation type="submission" date="2020-05" db="EMBL/GenBank/DDBJ databases">
        <title>Compete genome of Limnobacter sp. SAORIC-580.</title>
        <authorList>
            <person name="Song J."/>
            <person name="Cho J.-C."/>
        </authorList>
    </citation>
    <scope>NUCLEOTIDE SEQUENCE [LARGE SCALE GENOMIC DNA]</scope>
    <source>
        <strain evidence="3 4">SAORIC-580</strain>
    </source>
</reference>
<name>A0ABX6N2S0_9BURK</name>
<evidence type="ECO:0000313" key="4">
    <source>
        <dbReference type="Proteomes" id="UP000501130"/>
    </source>
</evidence>
<feature type="domain" description="DUF4394" evidence="2">
    <location>
        <begin position="45"/>
        <end position="278"/>
    </location>
</feature>
<proteinExistence type="predicted"/>
<gene>
    <name evidence="3" type="ORF">HKT17_01035</name>
</gene>
<feature type="signal peptide" evidence="1">
    <location>
        <begin position="1"/>
        <end position="19"/>
    </location>
</feature>
<dbReference type="SUPFAM" id="SSF50969">
    <property type="entry name" value="YVTN repeat-like/Quinoprotein amine dehydrogenase"/>
    <property type="match status" value="1"/>
</dbReference>
<accession>A0ABX6N2S0</accession>
<dbReference type="EMBL" id="CP053084">
    <property type="protein sequence ID" value="QJR28388.1"/>
    <property type="molecule type" value="Genomic_DNA"/>
</dbReference>
<organism evidence="3 4">
    <name type="scientific">Limnobacter profundi</name>
    <dbReference type="NCBI Taxonomy" id="2732163"/>
    <lineage>
        <taxon>Bacteria</taxon>
        <taxon>Pseudomonadati</taxon>
        <taxon>Pseudomonadota</taxon>
        <taxon>Betaproteobacteria</taxon>
        <taxon>Burkholderiales</taxon>
        <taxon>Burkholderiaceae</taxon>
        <taxon>Limnobacter</taxon>
    </lineage>
</organism>
<sequence>MTKFRMKWLALAVSGALVAACGSDDSNELAALPAGDMLVLTATNQLISYDKTQPGVIRTSATVSGIASGFAIVGIDFRPRDGQLYAVARNNGMTGVPNEGRLYTINTRTGAATEVAILTPHPSDSSAPYSALSAAPATFGVDFNPAADALRVISSTGQNLRVVLNAAPTATPPVPVGATFTDGDVNGAAANISGAGYTNSFDGTTTTRLFNINATTDTLTLQDPPNNGTQVVAAPLGVDATGNVAFDIDARNNRGFAVMTVGGVTGLYTVSIPDATATLPVPAATTAVGTLNVPNPVIGMVLIQPTAPQAIALDGNTAGSQRLLKFGIRNPNSATATAISGLPAGERLLSIDYRPSNGRLYGLSSTGKIFTINPDTGAATLGSTLSIATAITNGLTAGKSYAIDFNPLADALRIVSSPDGDGASKNYRVAGANLESTGATATDADLTLGGLTTGFGIAQIAYSNSFANPAPTATRMFDIDADNNRLLQQVPPNDGTLTVIGSTGSVFNDYGGFDISGGDNGMVLMANRVGATGAFSLFTANLGTGVTTAAGTSTGTNEIGTGATASTDVRALTVKY</sequence>
<dbReference type="InterPro" id="IPR025507">
    <property type="entry name" value="DUF4394"/>
</dbReference>
<feature type="chain" id="PRO_5047545536" evidence="1">
    <location>
        <begin position="20"/>
        <end position="576"/>
    </location>
</feature>
<evidence type="ECO:0000256" key="1">
    <source>
        <dbReference type="SAM" id="SignalP"/>
    </source>
</evidence>
<dbReference type="SUPFAM" id="SSF82171">
    <property type="entry name" value="DPP6 N-terminal domain-like"/>
    <property type="match status" value="1"/>
</dbReference>
<dbReference type="PROSITE" id="PS51257">
    <property type="entry name" value="PROKAR_LIPOPROTEIN"/>
    <property type="match status" value="1"/>
</dbReference>
<dbReference type="RefSeq" id="WP_171097191.1">
    <property type="nucleotide sequence ID" value="NZ_CP053084.1"/>
</dbReference>
<keyword evidence="4" id="KW-1185">Reference proteome</keyword>
<keyword evidence="1" id="KW-0732">Signal</keyword>
<evidence type="ECO:0000259" key="2">
    <source>
        <dbReference type="Pfam" id="PF14339"/>
    </source>
</evidence>
<evidence type="ECO:0000313" key="3">
    <source>
        <dbReference type="EMBL" id="QJR28388.1"/>
    </source>
</evidence>